<comment type="subcellular location">
    <subcellularLocation>
        <location evidence="1">Nucleus</location>
    </subcellularLocation>
</comment>
<dbReference type="EMBL" id="WJXA01000001">
    <property type="protein sequence ID" value="KAF7152034.1"/>
    <property type="molecule type" value="Genomic_DNA"/>
</dbReference>
<feature type="compositionally biased region" description="Basic and acidic residues" evidence="3">
    <location>
        <begin position="531"/>
        <end position="544"/>
    </location>
</feature>
<evidence type="ECO:0000259" key="4">
    <source>
        <dbReference type="PROSITE" id="PS51138"/>
    </source>
</evidence>
<comment type="caution">
    <text evidence="5">The sequence shown here is derived from an EMBL/GenBank/DDBJ whole genome shotgun (WGS) entry which is preliminary data.</text>
</comment>
<sequence>MYGSFLSYSSIDLTQVVLSVLGVFCWTEGTDDDLPPSHPNRFPRAGSATGNVRSDVFGTAQFLPKDMEIKIHHIEQEAYISVLRAFKAQSEAITWEKESLITELRKELRVSDEEHRDLLSRVNADDIIRRIREWRKASGLQPGMLGNGQLVRRHMCSPTVSASGKNQKTLQSVASLSLDAPSPELHPSMQPLSSALKRGPASGDRGKNPTSYPSTGFAGRTQIQKQGFPDTFAVDEPAKAANFDPLIGRKVWTRRPADKKFYEAVITDYNPNEGRHALLFDINTADAACEWVNLKEMSPRDIRWHGEDPIVPPRVERGFQKSMARGGAVAGGGRGRGTTKAQTKKDLYPLRNGIVRKAALGDIEILHTDILIKEVEKVMSASQLDPLEVEKAKKVLKEQEEALVDAIARIEHASLCESGNIEKPREQVADGEALLDLAKIVKSSAKSYASGEVTPSDFISSLLRNYKKTKGRQGTSEPALNSMFLKEIGFAVSPIFTKFQGCCTMLGPMQTQPKQRKVAVYRKRVKPTQHSKPEELDSKGEEKTDTDKNMFTMFEILKKKKSVRLESLVLNRKSFAQTVENIFALSFLVKDGRVEFSVDEKGSHLASPKDAPDTSSIISGEKAYSHFVFRYDFNDWKLMLDILSTAEELMPHRDFSNNSSPQEGKPTAANDMAPVKKLTRKYGPVEHEQPFVDSPEIADGIRRCKPKLQLSAMRGGELGSVSFCFIRRIGNGVAHELAREEESFVAIIARICFGDQDKFHNKQTVRRDKGFV</sequence>
<dbReference type="SUPFAM" id="SSF63748">
    <property type="entry name" value="Tudor/PWWP/MBT"/>
    <property type="match status" value="1"/>
</dbReference>
<accession>A0A834HJ91</accession>
<proteinExistence type="predicted"/>
<evidence type="ECO:0000256" key="3">
    <source>
        <dbReference type="SAM" id="MobiDB-lite"/>
    </source>
</evidence>
<dbReference type="CDD" id="cd20404">
    <property type="entry name" value="Tudor_Agenet_AtEML-like"/>
    <property type="match status" value="1"/>
</dbReference>
<dbReference type="FunFam" id="1.10.1240.40:FF:000005">
    <property type="entry name" value="ENT domain containing protein, expressed"/>
    <property type="match status" value="1"/>
</dbReference>
<feature type="region of interest" description="Disordered" evidence="3">
    <location>
        <begin position="179"/>
        <end position="218"/>
    </location>
</feature>
<dbReference type="OrthoDB" id="1737049at2759"/>
<dbReference type="InterPro" id="IPR014854">
    <property type="entry name" value="Nse4_C"/>
</dbReference>
<dbReference type="SMART" id="SM01191">
    <property type="entry name" value="ENT"/>
    <property type="match status" value="1"/>
</dbReference>
<evidence type="ECO:0000256" key="1">
    <source>
        <dbReference type="ARBA" id="ARBA00004123"/>
    </source>
</evidence>
<evidence type="ECO:0000313" key="6">
    <source>
        <dbReference type="Proteomes" id="UP000626092"/>
    </source>
</evidence>
<name>A0A834HJ91_RHOSS</name>
<dbReference type="Pfam" id="PF08743">
    <property type="entry name" value="Nse4_C"/>
    <property type="match status" value="1"/>
</dbReference>
<evidence type="ECO:0000313" key="5">
    <source>
        <dbReference type="EMBL" id="KAF7152034.1"/>
    </source>
</evidence>
<gene>
    <name evidence="5" type="ORF">RHSIM_Rhsim01G0187000</name>
</gene>
<dbReference type="InterPro" id="IPR036142">
    <property type="entry name" value="ENT_dom-like_sf"/>
</dbReference>
<dbReference type="GO" id="GO:0005634">
    <property type="term" value="C:nucleus"/>
    <property type="evidence" value="ECO:0007669"/>
    <property type="project" value="UniProtKB-SubCell"/>
</dbReference>
<dbReference type="PROSITE" id="PS51138">
    <property type="entry name" value="ENT"/>
    <property type="match status" value="1"/>
</dbReference>
<dbReference type="PANTHER" id="PTHR33432">
    <property type="entry name" value="PROTEIN EMSY-LIKE 4"/>
    <property type="match status" value="1"/>
</dbReference>
<dbReference type="Pfam" id="PF03735">
    <property type="entry name" value="ENT"/>
    <property type="match status" value="1"/>
</dbReference>
<keyword evidence="2" id="KW-0539">Nucleus</keyword>
<dbReference type="Gene3D" id="1.10.1240.40">
    <property type="entry name" value="ENT domain"/>
    <property type="match status" value="1"/>
</dbReference>
<dbReference type="InterPro" id="IPR005491">
    <property type="entry name" value="ENT_dom"/>
</dbReference>
<evidence type="ECO:0000256" key="2">
    <source>
        <dbReference type="ARBA" id="ARBA00023242"/>
    </source>
</evidence>
<feature type="domain" description="ENT" evidence="4">
    <location>
        <begin position="67"/>
        <end position="154"/>
    </location>
</feature>
<reference evidence="5" key="1">
    <citation type="submission" date="2019-11" db="EMBL/GenBank/DDBJ databases">
        <authorList>
            <person name="Liu Y."/>
            <person name="Hou J."/>
            <person name="Li T.-Q."/>
            <person name="Guan C.-H."/>
            <person name="Wu X."/>
            <person name="Wu H.-Z."/>
            <person name="Ling F."/>
            <person name="Zhang R."/>
            <person name="Shi X.-G."/>
            <person name="Ren J.-P."/>
            <person name="Chen E.-F."/>
            <person name="Sun J.-M."/>
        </authorList>
    </citation>
    <scope>NUCLEOTIDE SEQUENCE</scope>
    <source>
        <strain evidence="5">Adult_tree_wgs_1</strain>
        <tissue evidence="5">Leaves</tissue>
    </source>
</reference>
<dbReference type="InterPro" id="IPR033485">
    <property type="entry name" value="EMSY-LIKE_plant"/>
</dbReference>
<protein>
    <recommendedName>
        <fullName evidence="4">ENT domain-containing protein</fullName>
    </recommendedName>
</protein>
<feature type="region of interest" description="Disordered" evidence="3">
    <location>
        <begin position="523"/>
        <end position="544"/>
    </location>
</feature>
<dbReference type="PANTHER" id="PTHR33432:SF27">
    <property type="entry name" value="PROTEIN EMSY-LIKE 3"/>
    <property type="match status" value="1"/>
</dbReference>
<organism evidence="5 6">
    <name type="scientific">Rhododendron simsii</name>
    <name type="common">Sims's rhododendron</name>
    <dbReference type="NCBI Taxonomy" id="118357"/>
    <lineage>
        <taxon>Eukaryota</taxon>
        <taxon>Viridiplantae</taxon>
        <taxon>Streptophyta</taxon>
        <taxon>Embryophyta</taxon>
        <taxon>Tracheophyta</taxon>
        <taxon>Spermatophyta</taxon>
        <taxon>Magnoliopsida</taxon>
        <taxon>eudicotyledons</taxon>
        <taxon>Gunneridae</taxon>
        <taxon>Pentapetalae</taxon>
        <taxon>asterids</taxon>
        <taxon>Ericales</taxon>
        <taxon>Ericaceae</taxon>
        <taxon>Ericoideae</taxon>
        <taxon>Rhodoreae</taxon>
        <taxon>Rhododendron</taxon>
    </lineage>
</organism>
<keyword evidence="6" id="KW-1185">Reference proteome</keyword>
<dbReference type="Proteomes" id="UP000626092">
    <property type="component" value="Unassembled WGS sequence"/>
</dbReference>
<dbReference type="SUPFAM" id="SSF158639">
    <property type="entry name" value="ENT-like"/>
    <property type="match status" value="1"/>
</dbReference>
<dbReference type="AlphaFoldDB" id="A0A834HJ91"/>
<dbReference type="GO" id="GO:0050832">
    <property type="term" value="P:defense response to fungus"/>
    <property type="evidence" value="ECO:0007669"/>
    <property type="project" value="InterPro"/>
</dbReference>